<keyword evidence="5" id="KW-1185">Reference proteome</keyword>
<reference evidence="4" key="1">
    <citation type="submission" date="2023-05" db="EMBL/GenBank/DDBJ databases">
        <authorList>
            <person name="Huff M."/>
        </authorList>
    </citation>
    <scope>NUCLEOTIDE SEQUENCE</scope>
</reference>
<dbReference type="GO" id="GO:0046872">
    <property type="term" value="F:metal ion binding"/>
    <property type="evidence" value="ECO:0007669"/>
    <property type="project" value="InterPro"/>
</dbReference>
<sequence>MHCEKMKSKAMQIAARVEGVTSLTIEKENDKMVVIGEGIDVACLVLSLRKKFCFVEIETVEEVKPPPPPPPPPPKCPPKCPQSPPPCPPPCPPPPCQPCPPKPCPPLCRLPPCTRPCPSQTCYGCQDYDFNPPNCFIM</sequence>
<dbReference type="PRINTS" id="PR00021">
    <property type="entry name" value="PRORICH"/>
</dbReference>
<dbReference type="Proteomes" id="UP000834106">
    <property type="component" value="Chromosome 23"/>
</dbReference>
<feature type="region of interest" description="Disordered" evidence="2">
    <location>
        <begin position="61"/>
        <end position="87"/>
    </location>
</feature>
<dbReference type="PANTHER" id="PTHR46932:SF12">
    <property type="entry name" value="HEAVY METAL-ASSOCIATED ISOPRENYLATED PLANT PROTEIN 47"/>
    <property type="match status" value="1"/>
</dbReference>
<dbReference type="AlphaFoldDB" id="A0AAD2AKY6"/>
<gene>
    <name evidence="4" type="ORF">FPE_LOCUS34637</name>
</gene>
<evidence type="ECO:0000256" key="2">
    <source>
        <dbReference type="SAM" id="MobiDB-lite"/>
    </source>
</evidence>
<protein>
    <recommendedName>
        <fullName evidence="3">HMA domain-containing protein</fullName>
    </recommendedName>
</protein>
<organism evidence="4 5">
    <name type="scientific">Fraxinus pennsylvanica</name>
    <dbReference type="NCBI Taxonomy" id="56036"/>
    <lineage>
        <taxon>Eukaryota</taxon>
        <taxon>Viridiplantae</taxon>
        <taxon>Streptophyta</taxon>
        <taxon>Embryophyta</taxon>
        <taxon>Tracheophyta</taxon>
        <taxon>Spermatophyta</taxon>
        <taxon>Magnoliopsida</taxon>
        <taxon>eudicotyledons</taxon>
        <taxon>Gunneridae</taxon>
        <taxon>Pentapetalae</taxon>
        <taxon>asterids</taxon>
        <taxon>lamiids</taxon>
        <taxon>Lamiales</taxon>
        <taxon>Oleaceae</taxon>
        <taxon>Oleeae</taxon>
        <taxon>Fraxinus</taxon>
    </lineage>
</organism>
<comment type="subcellular location">
    <subcellularLocation>
        <location evidence="1">Membrane</location>
        <topology evidence="1">Peripheral membrane protein</topology>
    </subcellularLocation>
</comment>
<accession>A0AAD2AKY6</accession>
<evidence type="ECO:0000256" key="1">
    <source>
        <dbReference type="ARBA" id="ARBA00004170"/>
    </source>
</evidence>
<dbReference type="PANTHER" id="PTHR46932">
    <property type="entry name" value="HEAVY METAL-ASSOCIATED ISOPRENYLATED PLANT PROTEIN 47"/>
    <property type="match status" value="1"/>
</dbReference>
<dbReference type="Gene3D" id="3.30.70.100">
    <property type="match status" value="1"/>
</dbReference>
<dbReference type="InterPro" id="IPR042885">
    <property type="entry name" value="HIPP47/16"/>
</dbReference>
<dbReference type="InterPro" id="IPR006121">
    <property type="entry name" value="HMA_dom"/>
</dbReference>
<feature type="compositionally biased region" description="Pro residues" evidence="2">
    <location>
        <begin position="65"/>
        <end position="87"/>
    </location>
</feature>
<feature type="domain" description="HMA" evidence="3">
    <location>
        <begin position="1"/>
        <end position="60"/>
    </location>
</feature>
<name>A0AAD2AKY6_9LAMI</name>
<proteinExistence type="predicted"/>
<dbReference type="EMBL" id="OU503058">
    <property type="protein sequence ID" value="CAI9787207.1"/>
    <property type="molecule type" value="Genomic_DNA"/>
</dbReference>
<dbReference type="GO" id="GO:0009626">
    <property type="term" value="P:plant-type hypersensitive response"/>
    <property type="evidence" value="ECO:0007669"/>
    <property type="project" value="UniProtKB-KW"/>
</dbReference>
<dbReference type="PROSITE" id="PS50846">
    <property type="entry name" value="HMA_2"/>
    <property type="match status" value="1"/>
</dbReference>
<evidence type="ECO:0000259" key="3">
    <source>
        <dbReference type="PROSITE" id="PS50846"/>
    </source>
</evidence>
<dbReference type="GO" id="GO:0016020">
    <property type="term" value="C:membrane"/>
    <property type="evidence" value="ECO:0007669"/>
    <property type="project" value="UniProtKB-SubCell"/>
</dbReference>
<evidence type="ECO:0000313" key="5">
    <source>
        <dbReference type="Proteomes" id="UP000834106"/>
    </source>
</evidence>
<evidence type="ECO:0000313" key="4">
    <source>
        <dbReference type="EMBL" id="CAI9787207.1"/>
    </source>
</evidence>